<organism evidence="1 2">
    <name type="scientific">Stylosanthes scabra</name>
    <dbReference type="NCBI Taxonomy" id="79078"/>
    <lineage>
        <taxon>Eukaryota</taxon>
        <taxon>Viridiplantae</taxon>
        <taxon>Streptophyta</taxon>
        <taxon>Embryophyta</taxon>
        <taxon>Tracheophyta</taxon>
        <taxon>Spermatophyta</taxon>
        <taxon>Magnoliopsida</taxon>
        <taxon>eudicotyledons</taxon>
        <taxon>Gunneridae</taxon>
        <taxon>Pentapetalae</taxon>
        <taxon>rosids</taxon>
        <taxon>fabids</taxon>
        <taxon>Fabales</taxon>
        <taxon>Fabaceae</taxon>
        <taxon>Papilionoideae</taxon>
        <taxon>50 kb inversion clade</taxon>
        <taxon>dalbergioids sensu lato</taxon>
        <taxon>Dalbergieae</taxon>
        <taxon>Pterocarpus clade</taxon>
        <taxon>Stylosanthes</taxon>
    </lineage>
</organism>
<dbReference type="Proteomes" id="UP001341840">
    <property type="component" value="Unassembled WGS sequence"/>
</dbReference>
<accession>A0ABU6WGN0</accession>
<evidence type="ECO:0000313" key="2">
    <source>
        <dbReference type="Proteomes" id="UP001341840"/>
    </source>
</evidence>
<sequence>MFKCLKSLTCGSPSYGFDGLISSILVQSLDDNYIDCCTALDGVANSSLSDPRCLLRKLLVSFSVDINHLLCDDIVITREEHKILPRTINVFILSFIDFTNNILQGPCRTLFTVLTAGMKDFVKLARGSKGGAEEISDRHEECVDVYVIAKEVADVYGEGDEHLVKATTRF</sequence>
<evidence type="ECO:0000313" key="1">
    <source>
        <dbReference type="EMBL" id="MED6185032.1"/>
    </source>
</evidence>
<gene>
    <name evidence="1" type="ORF">PIB30_053115</name>
</gene>
<protein>
    <submittedName>
        <fullName evidence="1">Uncharacterized protein</fullName>
    </submittedName>
</protein>
<dbReference type="EMBL" id="JASCZI010181634">
    <property type="protein sequence ID" value="MED6185032.1"/>
    <property type="molecule type" value="Genomic_DNA"/>
</dbReference>
<name>A0ABU6WGN0_9FABA</name>
<keyword evidence="2" id="KW-1185">Reference proteome</keyword>
<comment type="caution">
    <text evidence="1">The sequence shown here is derived from an EMBL/GenBank/DDBJ whole genome shotgun (WGS) entry which is preliminary data.</text>
</comment>
<proteinExistence type="predicted"/>
<reference evidence="1 2" key="1">
    <citation type="journal article" date="2023" name="Plants (Basel)">
        <title>Bridging the Gap: Combining Genomics and Transcriptomics Approaches to Understand Stylosanthes scabra, an Orphan Legume from the Brazilian Caatinga.</title>
        <authorList>
            <person name="Ferreira-Neto J.R.C."/>
            <person name="da Silva M.D."/>
            <person name="Binneck E."/>
            <person name="de Melo N.F."/>
            <person name="da Silva R.H."/>
            <person name="de Melo A.L.T.M."/>
            <person name="Pandolfi V."/>
            <person name="Bustamante F.O."/>
            <person name="Brasileiro-Vidal A.C."/>
            <person name="Benko-Iseppon A.M."/>
        </authorList>
    </citation>
    <scope>NUCLEOTIDE SEQUENCE [LARGE SCALE GENOMIC DNA]</scope>
    <source>
        <tissue evidence="1">Leaves</tissue>
    </source>
</reference>